<sequence length="33" mass="3641">RKARNPRTGEMVDVAATTVPKFRASRALKDAVK</sequence>
<gene>
    <name evidence="1" type="ORF">COU46_03010</name>
</gene>
<dbReference type="Pfam" id="PF00216">
    <property type="entry name" value="Bac_DNA_binding"/>
    <property type="match status" value="1"/>
</dbReference>
<dbReference type="EMBL" id="PFCN01000033">
    <property type="protein sequence ID" value="PIR70208.1"/>
    <property type="molecule type" value="Genomic_DNA"/>
</dbReference>
<dbReference type="SUPFAM" id="SSF47729">
    <property type="entry name" value="IHF-like DNA-binding proteins"/>
    <property type="match status" value="1"/>
</dbReference>
<evidence type="ECO:0000313" key="1">
    <source>
        <dbReference type="EMBL" id="PIR70208.1"/>
    </source>
</evidence>
<evidence type="ECO:0000313" key="2">
    <source>
        <dbReference type="Proteomes" id="UP000229383"/>
    </source>
</evidence>
<protein>
    <submittedName>
        <fullName evidence="1">Integration host factor</fullName>
    </submittedName>
</protein>
<dbReference type="InterPro" id="IPR000119">
    <property type="entry name" value="Hist_DNA-bd"/>
</dbReference>
<dbReference type="InterPro" id="IPR010992">
    <property type="entry name" value="IHF-like_DNA-bd_dom_sf"/>
</dbReference>
<feature type="non-terminal residue" evidence="1">
    <location>
        <position position="1"/>
    </location>
</feature>
<organism evidence="1 2">
    <name type="scientific">Candidatus Niyogibacteria bacterium CG10_big_fil_rev_8_21_14_0_10_42_19</name>
    <dbReference type="NCBI Taxonomy" id="1974725"/>
    <lineage>
        <taxon>Bacteria</taxon>
        <taxon>Candidatus Niyogiibacteriota</taxon>
    </lineage>
</organism>
<dbReference type="GO" id="GO:0003677">
    <property type="term" value="F:DNA binding"/>
    <property type="evidence" value="ECO:0007669"/>
    <property type="project" value="InterPro"/>
</dbReference>
<dbReference type="Gene3D" id="4.10.520.10">
    <property type="entry name" value="IHF-like DNA-binding proteins"/>
    <property type="match status" value="1"/>
</dbReference>
<accession>A0A2H0TF68</accession>
<name>A0A2H0TF68_9BACT</name>
<reference evidence="2" key="1">
    <citation type="submission" date="2017-09" db="EMBL/GenBank/DDBJ databases">
        <title>Depth-based differentiation of microbial function through sediment-hosted aquifers and enrichment of novel symbionts in the deep terrestrial subsurface.</title>
        <authorList>
            <person name="Probst A.J."/>
            <person name="Ladd B."/>
            <person name="Jarett J.K."/>
            <person name="Geller-Mcgrath D.E."/>
            <person name="Sieber C.M.K."/>
            <person name="Emerson J.B."/>
            <person name="Anantharaman K."/>
            <person name="Thomas B.C."/>
            <person name="Malmstrom R."/>
            <person name="Stieglmeier M."/>
            <person name="Klingl A."/>
            <person name="Woyke T."/>
            <person name="Ryan C.M."/>
            <person name="Banfield J.F."/>
        </authorList>
    </citation>
    <scope>NUCLEOTIDE SEQUENCE [LARGE SCALE GENOMIC DNA]</scope>
</reference>
<dbReference type="GO" id="GO:0030527">
    <property type="term" value="F:structural constituent of chromatin"/>
    <property type="evidence" value="ECO:0007669"/>
    <property type="project" value="InterPro"/>
</dbReference>
<dbReference type="Proteomes" id="UP000229383">
    <property type="component" value="Unassembled WGS sequence"/>
</dbReference>
<proteinExistence type="predicted"/>
<dbReference type="PRINTS" id="PR01727">
    <property type="entry name" value="DNABINDINGHU"/>
</dbReference>
<dbReference type="AlphaFoldDB" id="A0A2H0TF68"/>
<comment type="caution">
    <text evidence="1">The sequence shown here is derived from an EMBL/GenBank/DDBJ whole genome shotgun (WGS) entry which is preliminary data.</text>
</comment>